<name>A0AAN6QR54_9PEZI</name>
<keyword evidence="4" id="KW-1185">Reference proteome</keyword>
<gene>
    <name evidence="3" type="ORF">LTR91_011916</name>
</gene>
<keyword evidence="2" id="KW-0812">Transmembrane</keyword>
<accession>A0AAN6QR54</accession>
<dbReference type="Proteomes" id="UP001175353">
    <property type="component" value="Unassembled WGS sequence"/>
</dbReference>
<reference evidence="3" key="1">
    <citation type="submission" date="2023-06" db="EMBL/GenBank/DDBJ databases">
        <title>Black Yeasts Isolated from many extreme environments.</title>
        <authorList>
            <person name="Coleine C."/>
            <person name="Stajich J.E."/>
            <person name="Selbmann L."/>
        </authorList>
    </citation>
    <scope>NUCLEOTIDE SEQUENCE</scope>
    <source>
        <strain evidence="3">CCFEE 5200</strain>
    </source>
</reference>
<comment type="caution">
    <text evidence="3">The sequence shown here is derived from an EMBL/GenBank/DDBJ whole genome shotgun (WGS) entry which is preliminary data.</text>
</comment>
<dbReference type="AlphaFoldDB" id="A0AAN6QR54"/>
<feature type="transmembrane region" description="Helical" evidence="2">
    <location>
        <begin position="65"/>
        <end position="86"/>
    </location>
</feature>
<organism evidence="3 4">
    <name type="scientific">Friedmanniomyces endolithicus</name>
    <dbReference type="NCBI Taxonomy" id="329885"/>
    <lineage>
        <taxon>Eukaryota</taxon>
        <taxon>Fungi</taxon>
        <taxon>Dikarya</taxon>
        <taxon>Ascomycota</taxon>
        <taxon>Pezizomycotina</taxon>
        <taxon>Dothideomycetes</taxon>
        <taxon>Dothideomycetidae</taxon>
        <taxon>Mycosphaerellales</taxon>
        <taxon>Teratosphaeriaceae</taxon>
        <taxon>Friedmanniomyces</taxon>
    </lineage>
</organism>
<sequence>MRVAPAGPTYVSPSSSGDFLPKYEETLNSNLRSFGDPEARNGHLPLSDVTQEPAVAHGLSKKRRALIVGSLVALVIIVGTILTSLLSAKLGSLKQQSPLSTRATDGQYGQTTSTAFAASISQSTESVDTPTSVVSATTLITTTVAGPSSQMYTSYVTVTVTPQTTESLATSPPVISATTFITRTAADVSSELFTSYTTISSNQQPTFFSYSPEVTSTTTTTPVSVLQANESAEQSIASALSSLEAHATPSPITSRHTHIVPSEKLPSPPTGATTPATTSSGAFAGLPSLTSAATPMPSGGWINYCGVPGSSCGESGRFLGFAAWARLRIALGSRTRGADVLVRRLRVR</sequence>
<keyword evidence="2" id="KW-1133">Transmembrane helix</keyword>
<evidence type="ECO:0000313" key="4">
    <source>
        <dbReference type="Proteomes" id="UP001175353"/>
    </source>
</evidence>
<proteinExistence type="predicted"/>
<evidence type="ECO:0000256" key="2">
    <source>
        <dbReference type="SAM" id="Phobius"/>
    </source>
</evidence>
<feature type="region of interest" description="Disordered" evidence="1">
    <location>
        <begin position="247"/>
        <end position="281"/>
    </location>
</feature>
<evidence type="ECO:0000256" key="1">
    <source>
        <dbReference type="SAM" id="MobiDB-lite"/>
    </source>
</evidence>
<feature type="compositionally biased region" description="Low complexity" evidence="1">
    <location>
        <begin position="270"/>
        <end position="281"/>
    </location>
</feature>
<dbReference type="EMBL" id="JAUJLE010000112">
    <property type="protein sequence ID" value="KAK0981335.1"/>
    <property type="molecule type" value="Genomic_DNA"/>
</dbReference>
<protein>
    <submittedName>
        <fullName evidence="3">Uncharacterized protein</fullName>
    </submittedName>
</protein>
<evidence type="ECO:0000313" key="3">
    <source>
        <dbReference type="EMBL" id="KAK0981335.1"/>
    </source>
</evidence>
<keyword evidence="2" id="KW-0472">Membrane</keyword>